<evidence type="ECO:0000256" key="5">
    <source>
        <dbReference type="ARBA" id="ARBA00024032"/>
    </source>
</evidence>
<organism evidence="11 12">
    <name type="scientific">Penicillium rubens (strain ATCC 28089 / DSM 1075 / NRRL 1951 / Wisconsin 54-1255)</name>
    <name type="common">Penicillium chrysogenum</name>
    <dbReference type="NCBI Taxonomy" id="500485"/>
    <lineage>
        <taxon>Eukaryota</taxon>
        <taxon>Fungi</taxon>
        <taxon>Dikarya</taxon>
        <taxon>Ascomycota</taxon>
        <taxon>Pezizomycotina</taxon>
        <taxon>Eurotiomycetes</taxon>
        <taxon>Eurotiomycetidae</taxon>
        <taxon>Eurotiales</taxon>
        <taxon>Aspergillaceae</taxon>
        <taxon>Penicillium</taxon>
        <taxon>Penicillium chrysogenum species complex</taxon>
    </lineage>
</organism>
<dbReference type="Pfam" id="PF05207">
    <property type="entry name" value="Zn_ribbon_CSL"/>
    <property type="match status" value="1"/>
</dbReference>
<evidence type="ECO:0000256" key="1">
    <source>
        <dbReference type="ARBA" id="ARBA00001954"/>
    </source>
</evidence>
<dbReference type="VEuPathDB" id="FungiDB:PCH_Pc22g07220"/>
<protein>
    <recommendedName>
        <fullName evidence="7">Diphthamide biosynthesis protein 3</fullName>
    </recommendedName>
</protein>
<feature type="region of interest" description="Disordered" evidence="9">
    <location>
        <begin position="155"/>
        <end position="185"/>
    </location>
</feature>
<evidence type="ECO:0000259" key="10">
    <source>
        <dbReference type="PROSITE" id="PS51074"/>
    </source>
</evidence>
<comment type="catalytic activity">
    <reaction evidence="8">
        <text>2 [3Fe-4S](0)-[protein] + 2 Fe(2+)-[Dph3] + NADH = 2 [4Fe-4S](1+)-[protein] + 2 [Dph3] + NAD(+) + H(+)</text>
        <dbReference type="Rhea" id="RHEA:71239"/>
        <dbReference type="Rhea" id="RHEA-COMP:17997"/>
        <dbReference type="Rhea" id="RHEA-COMP:17998"/>
        <dbReference type="Rhea" id="RHEA-COMP:18001"/>
        <dbReference type="Rhea" id="RHEA-COMP:18002"/>
        <dbReference type="ChEBI" id="CHEBI:15378"/>
        <dbReference type="ChEBI" id="CHEBI:29033"/>
        <dbReference type="ChEBI" id="CHEBI:33723"/>
        <dbReference type="ChEBI" id="CHEBI:47402"/>
        <dbReference type="ChEBI" id="CHEBI:57540"/>
        <dbReference type="ChEBI" id="CHEBI:57945"/>
        <dbReference type="ChEBI" id="CHEBI:83228"/>
    </reaction>
</comment>
<dbReference type="GO" id="GO:0070652">
    <property type="term" value="C:HAUS complex"/>
    <property type="evidence" value="ECO:0007669"/>
    <property type="project" value="InterPro"/>
</dbReference>
<dbReference type="BioCyc" id="PCHR:PC22G07220-MONOMER"/>
<evidence type="ECO:0000256" key="6">
    <source>
        <dbReference type="ARBA" id="ARBA00036267"/>
    </source>
</evidence>
<dbReference type="UniPathway" id="UPA00559"/>
<reference evidence="11 12" key="1">
    <citation type="journal article" date="2008" name="Nat. Biotechnol.">
        <title>Genome sequencing and analysis of the filamentous fungus Penicillium chrysogenum.</title>
        <authorList>
            <person name="van den Berg M.A."/>
            <person name="Albang R."/>
            <person name="Albermann K."/>
            <person name="Badger J.H."/>
            <person name="Daran J.-M."/>
            <person name="Driessen A.J.M."/>
            <person name="Garcia-Estrada C."/>
            <person name="Fedorova N.D."/>
            <person name="Harris D.M."/>
            <person name="Heijne W.H.M."/>
            <person name="Joardar V.S."/>
            <person name="Kiel J.A.K.W."/>
            <person name="Kovalchuk A."/>
            <person name="Martin J.F."/>
            <person name="Nierman W.C."/>
            <person name="Nijland J.G."/>
            <person name="Pronk J.T."/>
            <person name="Roubos J.A."/>
            <person name="van der Klei I.J."/>
            <person name="van Peij N.N.M.E."/>
            <person name="Veenhuis M."/>
            <person name="von Doehren H."/>
            <person name="Wagner C."/>
            <person name="Wortman J.R."/>
            <person name="Bovenberg R.A.L."/>
        </authorList>
    </citation>
    <scope>NUCLEOTIDE SEQUENCE [LARGE SCALE GENOMIC DNA]</scope>
    <source>
        <strain evidence="12">ATCC 28089 / DSM 1075 / NRRL 1951 / Wisconsin 54-1255</strain>
    </source>
</reference>
<feature type="compositionally biased region" description="Low complexity" evidence="9">
    <location>
        <begin position="155"/>
        <end position="171"/>
    </location>
</feature>
<accession>B6HQK9</accession>
<evidence type="ECO:0000256" key="2">
    <source>
        <dbReference type="ARBA" id="ARBA00005156"/>
    </source>
</evidence>
<dbReference type="GeneID" id="8305846"/>
<dbReference type="EMBL" id="AM920437">
    <property type="protein sequence ID" value="CAP98010.1"/>
    <property type="molecule type" value="Genomic_DNA"/>
</dbReference>
<dbReference type="KEGG" id="pcs:N7525_005514"/>
<dbReference type="InterPro" id="IPR036671">
    <property type="entry name" value="DPH_MB_sf"/>
</dbReference>
<evidence type="ECO:0000256" key="7">
    <source>
        <dbReference type="ARBA" id="ARBA00041070"/>
    </source>
</evidence>
<dbReference type="HOGENOM" id="CLU_054584_1_0_1"/>
<comment type="similarity">
    <text evidence="5">Belongs to the DPH3 family.</text>
</comment>
<evidence type="ECO:0000313" key="11">
    <source>
        <dbReference type="EMBL" id="CAP98010.1"/>
    </source>
</evidence>
<dbReference type="AlphaFoldDB" id="B6HQK9"/>
<dbReference type="Gene3D" id="3.10.660.10">
    <property type="entry name" value="DPH Zinc finger"/>
    <property type="match status" value="1"/>
</dbReference>
<dbReference type="InterPro" id="IPR029327">
    <property type="entry name" value="HAUS4"/>
</dbReference>
<dbReference type="InterPro" id="IPR044248">
    <property type="entry name" value="DPH3/4-like"/>
</dbReference>
<evidence type="ECO:0000256" key="9">
    <source>
        <dbReference type="SAM" id="MobiDB-lite"/>
    </source>
</evidence>
<evidence type="ECO:0000256" key="8">
    <source>
        <dbReference type="ARBA" id="ARBA00048125"/>
    </source>
</evidence>
<name>B6HQK9_PENRW</name>
<gene>
    <name evidence="11" type="ORF">Pc22g07220</name>
    <name evidence="11" type="ORF">PCH_Pc22g07220</name>
</gene>
<dbReference type="GO" id="GO:0051225">
    <property type="term" value="P:spindle assembly"/>
    <property type="evidence" value="ECO:0007669"/>
    <property type="project" value="InterPro"/>
</dbReference>
<sequence>MIPPCDPSILEQNPQFKRLYENLTTSLLNPDASTRAHSANPGRIAVVEELKECQTQKAKKRIKEHMLRQLAFAPDSNLPAECHDNLAIITLYLETPSSAIEPTTSKPETEPKKQDEALSLLGPDIEAFYTNIPAFILPFSKALSSSIRDLRALSTANTDPDTAPDTEAPATQHSNHNARVRARDRRVRTSIAPVPPLSSQLQARIRLLRNTQLSELPVARRKMAATAAEVVAVRARVLERTVVILERAKHGALARATKAKAENLAVVAQGVEGKLEVTKLEIAATLYTPETLAALARYRQHLRQTKERLQHRQKMTVQELRAYGDVQVSDPVADIDADEGTYADIARRYGVLAREVEERFMLVHPTKSSTFGRHRNSSSQLLTPELFKMADDGLNIYDEIEIEDMTFDPNIQIYTYPCPCGDRFEIAIDDLRDGEEIAVCPSCSLMIRVIFDLADLPKAETQSTSEVAVQA</sequence>
<comment type="catalytic activity">
    <reaction evidence="6">
        <text>[3Fe-4S](1+)-[protein] + Fe(2+)-[Dph3] = [3Fe-4S](0)-[protein] + Fe(3+)-[Dph3]</text>
        <dbReference type="Rhea" id="RHEA:71235"/>
        <dbReference type="Rhea" id="RHEA-COMP:17996"/>
        <dbReference type="Rhea" id="RHEA-COMP:17997"/>
        <dbReference type="Rhea" id="RHEA-COMP:18002"/>
        <dbReference type="Rhea" id="RHEA-COMP:18003"/>
        <dbReference type="ChEBI" id="CHEBI:29033"/>
        <dbReference type="ChEBI" id="CHEBI:29034"/>
        <dbReference type="ChEBI" id="CHEBI:33751"/>
        <dbReference type="ChEBI" id="CHEBI:47402"/>
        <dbReference type="ChEBI" id="CHEBI:83228"/>
    </reaction>
</comment>
<dbReference type="Pfam" id="PF14735">
    <property type="entry name" value="HAUS4"/>
    <property type="match status" value="1"/>
</dbReference>
<keyword evidence="4" id="KW-0408">Iron</keyword>
<feature type="compositionally biased region" description="Basic residues" evidence="9">
    <location>
        <begin position="176"/>
        <end position="185"/>
    </location>
</feature>
<dbReference type="OrthoDB" id="66964at2759"/>
<keyword evidence="12" id="KW-1185">Reference proteome</keyword>
<comment type="cofactor">
    <cofactor evidence="1">
        <name>Fe(2+)</name>
        <dbReference type="ChEBI" id="CHEBI:29033"/>
    </cofactor>
</comment>
<feature type="domain" description="DPH-type MB" evidence="10">
    <location>
        <begin position="396"/>
        <end position="452"/>
    </location>
</feature>
<keyword evidence="3" id="KW-0479">Metal-binding</keyword>
<dbReference type="eggNOG" id="KOG2923">
    <property type="taxonomic scope" value="Eukaryota"/>
</dbReference>
<dbReference type="GO" id="GO:0046872">
    <property type="term" value="F:metal ion binding"/>
    <property type="evidence" value="ECO:0007669"/>
    <property type="project" value="UniProtKB-KW"/>
</dbReference>
<dbReference type="STRING" id="500485.B6HQK9"/>
<proteinExistence type="inferred from homology"/>
<evidence type="ECO:0000313" key="12">
    <source>
        <dbReference type="Proteomes" id="UP000000724"/>
    </source>
</evidence>
<comment type="pathway">
    <text evidence="2">Protein modification; peptidyl-diphthamide biosynthesis.</text>
</comment>
<dbReference type="PROSITE" id="PS51074">
    <property type="entry name" value="DPH_MB"/>
    <property type="match status" value="1"/>
</dbReference>
<dbReference type="FunFam" id="3.10.660.10:FF:000001">
    <property type="entry name" value="Diphthamide biosynthesis 3"/>
    <property type="match status" value="1"/>
</dbReference>
<dbReference type="PANTHER" id="PTHR21454:SF31">
    <property type="entry name" value="DIPHTHAMIDE BIOSYNTHESIS PROTEIN 3"/>
    <property type="match status" value="1"/>
</dbReference>
<dbReference type="InterPro" id="IPR007872">
    <property type="entry name" value="DPH_MB_dom"/>
</dbReference>
<dbReference type="SUPFAM" id="SSF144217">
    <property type="entry name" value="CSL zinc finger"/>
    <property type="match status" value="1"/>
</dbReference>
<dbReference type="OMA" id="SNLRTWA"/>
<dbReference type="PANTHER" id="PTHR21454">
    <property type="entry name" value="DPH3 HOMOLOG-RELATED"/>
    <property type="match status" value="1"/>
</dbReference>
<dbReference type="GO" id="GO:0017183">
    <property type="term" value="P:protein histidyl modification to diphthamide"/>
    <property type="evidence" value="ECO:0007669"/>
    <property type="project" value="UniProtKB-UniPathway"/>
</dbReference>
<evidence type="ECO:0000256" key="3">
    <source>
        <dbReference type="ARBA" id="ARBA00022723"/>
    </source>
</evidence>
<dbReference type="Proteomes" id="UP000000724">
    <property type="component" value="Contig Pc00c22"/>
</dbReference>
<evidence type="ECO:0000256" key="4">
    <source>
        <dbReference type="ARBA" id="ARBA00023004"/>
    </source>
</evidence>